<sequence length="291" mass="31392">MPEAVSSAVYTLRRPRQQTTPVVFASPHSGADYRPEFMARSALDRRTIRSSEDAFVDRLFDLAPQMGAPLLAARVPRAYIDLNRAPDELDPAVIEGLARAPHNPRIASGLGVIPRVVAGGRAIYSGKLPRSEAEARIRHCWQPYHTALAGLLDATRRSFGEALLIDCHSMPHEALDAHTRPGLARPDVVLGDRFGTSAGPEMMDRVEAAFAGAGLRVARNAPFAGAYIAQTYGRPGQNVHVVQVEIDRALYMDEVRIVPTPGFAAFRALMAGVMAEITAGLRGTALPLAAE</sequence>
<gene>
    <name evidence="1" type="ORF">C5F44_05240</name>
</gene>
<dbReference type="InterPro" id="IPR007709">
    <property type="entry name" value="N-FG_amidohydro"/>
</dbReference>
<evidence type="ECO:0000313" key="2">
    <source>
        <dbReference type="Proteomes" id="UP000241362"/>
    </source>
</evidence>
<proteinExistence type="predicted"/>
<keyword evidence="2" id="KW-1185">Reference proteome</keyword>
<dbReference type="GO" id="GO:0016787">
    <property type="term" value="F:hydrolase activity"/>
    <property type="evidence" value="ECO:0007669"/>
    <property type="project" value="UniProtKB-KW"/>
</dbReference>
<dbReference type="Proteomes" id="UP000241362">
    <property type="component" value="Unassembled WGS sequence"/>
</dbReference>
<dbReference type="Gene3D" id="3.40.630.40">
    <property type="entry name" value="Zn-dependent exopeptidases"/>
    <property type="match status" value="1"/>
</dbReference>
<dbReference type="Pfam" id="PF05013">
    <property type="entry name" value="FGase"/>
    <property type="match status" value="1"/>
</dbReference>
<dbReference type="AlphaFoldDB" id="A0A2T4JBE8"/>
<name>A0A2T4JBE8_FUSBL</name>
<protein>
    <submittedName>
        <fullName evidence="1">N-formylglutamate amidohydrolase</fullName>
    </submittedName>
</protein>
<dbReference type="EMBL" id="PZKE01000004">
    <property type="protein sequence ID" value="PTE15224.1"/>
    <property type="molecule type" value="Genomic_DNA"/>
</dbReference>
<reference evidence="1 2" key="1">
    <citation type="submission" date="2018-03" db="EMBL/GenBank/DDBJ databases">
        <title>Rhodobacter blasticus.</title>
        <authorList>
            <person name="Meyer T.E."/>
            <person name="Miller S."/>
            <person name="Lodha T."/>
            <person name="Gandham S."/>
            <person name="Chintalapati S."/>
            <person name="Chintalapati V.R."/>
        </authorList>
    </citation>
    <scope>NUCLEOTIDE SEQUENCE [LARGE SCALE GENOMIC DNA]</scope>
    <source>
        <strain evidence="1 2">DSM 2131</strain>
    </source>
</reference>
<dbReference type="SUPFAM" id="SSF53187">
    <property type="entry name" value="Zn-dependent exopeptidases"/>
    <property type="match status" value="1"/>
</dbReference>
<accession>A0A2T4JBE8</accession>
<comment type="caution">
    <text evidence="1">The sequence shown here is derived from an EMBL/GenBank/DDBJ whole genome shotgun (WGS) entry which is preliminary data.</text>
</comment>
<organism evidence="1 2">
    <name type="scientific">Fuscovulum blasticum DSM 2131</name>
    <dbReference type="NCBI Taxonomy" id="1188250"/>
    <lineage>
        <taxon>Bacteria</taxon>
        <taxon>Pseudomonadati</taxon>
        <taxon>Pseudomonadota</taxon>
        <taxon>Alphaproteobacteria</taxon>
        <taxon>Rhodobacterales</taxon>
        <taxon>Paracoccaceae</taxon>
        <taxon>Pseudogemmobacter</taxon>
    </lineage>
</organism>
<dbReference type="RefSeq" id="WP_107672475.1">
    <property type="nucleotide sequence ID" value="NZ_PZKE01000004.1"/>
</dbReference>
<evidence type="ECO:0000313" key="1">
    <source>
        <dbReference type="EMBL" id="PTE15224.1"/>
    </source>
</evidence>
<keyword evidence="1" id="KW-0378">Hydrolase</keyword>